<evidence type="ECO:0000256" key="1">
    <source>
        <dbReference type="SAM" id="Coils"/>
    </source>
</evidence>
<comment type="caution">
    <text evidence="3">The sequence shown here is derived from an EMBL/GenBank/DDBJ whole genome shotgun (WGS) entry which is preliminary data.</text>
</comment>
<gene>
    <name evidence="3" type="ORF">JTE90_024758</name>
</gene>
<sequence>MIAALKDRIKPMESLKPARAPPIADQEVENLEVSFLKKQVTELAGQLNAKEEAADHYRLKYKKIKEKYRQLKQERKVENNPESDLVKIGESILISRHKLALCRLNDYSKYTCDLLDVVFGRENLGNSVVKGIKGSTKNVLDQQKVSDLQGHVSAKFNVNVALVRASIRNKLNSAARALKCVK</sequence>
<dbReference type="InterPro" id="IPR018379">
    <property type="entry name" value="BEN_domain"/>
</dbReference>
<dbReference type="GO" id="GO:0003677">
    <property type="term" value="F:DNA binding"/>
    <property type="evidence" value="ECO:0007669"/>
    <property type="project" value="InterPro"/>
</dbReference>
<feature type="coiled-coil region" evidence="1">
    <location>
        <begin position="33"/>
        <end position="74"/>
    </location>
</feature>
<dbReference type="PROSITE" id="PS51457">
    <property type="entry name" value="BEN"/>
    <property type="match status" value="1"/>
</dbReference>
<evidence type="ECO:0000313" key="3">
    <source>
        <dbReference type="EMBL" id="KAG8181010.1"/>
    </source>
</evidence>
<evidence type="ECO:0000259" key="2">
    <source>
        <dbReference type="PROSITE" id="PS51457"/>
    </source>
</evidence>
<evidence type="ECO:0000313" key="4">
    <source>
        <dbReference type="Proteomes" id="UP000827092"/>
    </source>
</evidence>
<dbReference type="SMART" id="SM01025">
    <property type="entry name" value="BEN"/>
    <property type="match status" value="1"/>
</dbReference>
<organism evidence="3 4">
    <name type="scientific">Oedothorax gibbosus</name>
    <dbReference type="NCBI Taxonomy" id="931172"/>
    <lineage>
        <taxon>Eukaryota</taxon>
        <taxon>Metazoa</taxon>
        <taxon>Ecdysozoa</taxon>
        <taxon>Arthropoda</taxon>
        <taxon>Chelicerata</taxon>
        <taxon>Arachnida</taxon>
        <taxon>Araneae</taxon>
        <taxon>Araneomorphae</taxon>
        <taxon>Entelegynae</taxon>
        <taxon>Araneoidea</taxon>
        <taxon>Linyphiidae</taxon>
        <taxon>Erigoninae</taxon>
        <taxon>Oedothorax</taxon>
    </lineage>
</organism>
<dbReference type="AlphaFoldDB" id="A0AAV6UBX5"/>
<keyword evidence="1" id="KW-0175">Coiled coil</keyword>
<feature type="domain" description="BEN" evidence="2">
    <location>
        <begin position="89"/>
        <end position="178"/>
    </location>
</feature>
<dbReference type="Pfam" id="PF10523">
    <property type="entry name" value="BEN"/>
    <property type="match status" value="1"/>
</dbReference>
<accession>A0AAV6UBX5</accession>
<dbReference type="Gene3D" id="1.10.10.2590">
    <property type="entry name" value="BEN domain"/>
    <property type="match status" value="1"/>
</dbReference>
<dbReference type="Proteomes" id="UP000827092">
    <property type="component" value="Unassembled WGS sequence"/>
</dbReference>
<name>A0AAV6UBX5_9ARAC</name>
<proteinExistence type="predicted"/>
<dbReference type="EMBL" id="JAFNEN010000539">
    <property type="protein sequence ID" value="KAG8181010.1"/>
    <property type="molecule type" value="Genomic_DNA"/>
</dbReference>
<reference evidence="3 4" key="1">
    <citation type="journal article" date="2022" name="Nat. Ecol. Evol.">
        <title>A masculinizing supergene underlies an exaggerated male reproductive morph in a spider.</title>
        <authorList>
            <person name="Hendrickx F."/>
            <person name="De Corte Z."/>
            <person name="Sonet G."/>
            <person name="Van Belleghem S.M."/>
            <person name="Kostlbacher S."/>
            <person name="Vangestel C."/>
        </authorList>
    </citation>
    <scope>NUCLEOTIDE SEQUENCE [LARGE SCALE GENOMIC DNA]</scope>
    <source>
        <strain evidence="3">W744_W776</strain>
    </source>
</reference>
<protein>
    <recommendedName>
        <fullName evidence="2">BEN domain-containing protein</fullName>
    </recommendedName>
</protein>
<keyword evidence="4" id="KW-1185">Reference proteome</keyword>